<dbReference type="OrthoDB" id="9786032at2"/>
<evidence type="ECO:0000259" key="2">
    <source>
        <dbReference type="PROSITE" id="PS51462"/>
    </source>
</evidence>
<dbReference type="CDD" id="cd04692">
    <property type="entry name" value="NUDIX_Hydrolase"/>
    <property type="match status" value="1"/>
</dbReference>
<sequence>MDELIDIITKDQKPTGKTALKSEIHTKGYYHNTAHVWYYTKKGEILLAQRAATKTICPLLWDVSVAGHVDAGETIEEAAIRETQEEIGLAIRENELYKIGVFPCFQTYENGIVDNEFHHTFLVELNVSINKLTPQIGEVETLKLVSISEFKKILKFTDNNNHLVPSNKTYYQVVLKHILQLI</sequence>
<name>A0A5D0GDI5_9FLAO</name>
<dbReference type="PROSITE" id="PS51462">
    <property type="entry name" value="NUDIX"/>
    <property type="match status" value="1"/>
</dbReference>
<dbReference type="GO" id="GO:0016787">
    <property type="term" value="F:hydrolase activity"/>
    <property type="evidence" value="ECO:0007669"/>
    <property type="project" value="UniProtKB-KW"/>
</dbReference>
<evidence type="ECO:0000313" key="4">
    <source>
        <dbReference type="Proteomes" id="UP000324550"/>
    </source>
</evidence>
<evidence type="ECO:0000313" key="3">
    <source>
        <dbReference type="EMBL" id="TYA56369.1"/>
    </source>
</evidence>
<keyword evidence="1" id="KW-0378">Hydrolase</keyword>
<dbReference type="PANTHER" id="PTHR10885:SF0">
    <property type="entry name" value="ISOPENTENYL-DIPHOSPHATE DELTA-ISOMERASE"/>
    <property type="match status" value="1"/>
</dbReference>
<dbReference type="Pfam" id="PF00293">
    <property type="entry name" value="NUDIX"/>
    <property type="match status" value="1"/>
</dbReference>
<feature type="domain" description="Nudix hydrolase" evidence="2">
    <location>
        <begin position="29"/>
        <end position="169"/>
    </location>
</feature>
<dbReference type="PROSITE" id="PS00893">
    <property type="entry name" value="NUDIX_BOX"/>
    <property type="match status" value="1"/>
</dbReference>
<reference evidence="3 4" key="1">
    <citation type="submission" date="2019-08" db="EMBL/GenBank/DDBJ databases">
        <title>Formosa sediminis sp. nov., isolated from marine sediment.</title>
        <authorList>
            <person name="Cao W.R."/>
        </authorList>
    </citation>
    <scope>NUCLEOTIDE SEQUENCE [LARGE SCALE GENOMIC DNA]</scope>
    <source>
        <strain evidence="3 4">1494</strain>
    </source>
</reference>
<dbReference type="EMBL" id="VSFC01000031">
    <property type="protein sequence ID" value="TYA56369.1"/>
    <property type="molecule type" value="Genomic_DNA"/>
</dbReference>
<dbReference type="PANTHER" id="PTHR10885">
    <property type="entry name" value="ISOPENTENYL-DIPHOSPHATE DELTA-ISOMERASE"/>
    <property type="match status" value="1"/>
</dbReference>
<comment type="caution">
    <text evidence="3">The sequence shown here is derived from an EMBL/GenBank/DDBJ whole genome shotgun (WGS) entry which is preliminary data.</text>
</comment>
<dbReference type="Proteomes" id="UP000324550">
    <property type="component" value="Unassembled WGS sequence"/>
</dbReference>
<proteinExistence type="predicted"/>
<dbReference type="SUPFAM" id="SSF55811">
    <property type="entry name" value="Nudix"/>
    <property type="match status" value="1"/>
</dbReference>
<accession>A0A5D0GDI5</accession>
<dbReference type="InterPro" id="IPR015797">
    <property type="entry name" value="NUDIX_hydrolase-like_dom_sf"/>
</dbReference>
<dbReference type="InterPro" id="IPR020084">
    <property type="entry name" value="NUDIX_hydrolase_CS"/>
</dbReference>
<protein>
    <submittedName>
        <fullName evidence="3">NUDIX domain-containing protein</fullName>
    </submittedName>
</protein>
<evidence type="ECO:0000256" key="1">
    <source>
        <dbReference type="ARBA" id="ARBA00022801"/>
    </source>
</evidence>
<dbReference type="InterPro" id="IPR000086">
    <property type="entry name" value="NUDIX_hydrolase_dom"/>
</dbReference>
<organism evidence="3 4">
    <name type="scientific">Formosa maritima</name>
    <dbReference type="NCBI Taxonomy" id="2592046"/>
    <lineage>
        <taxon>Bacteria</taxon>
        <taxon>Pseudomonadati</taxon>
        <taxon>Bacteroidota</taxon>
        <taxon>Flavobacteriia</taxon>
        <taxon>Flavobacteriales</taxon>
        <taxon>Flavobacteriaceae</taxon>
        <taxon>Formosa</taxon>
    </lineage>
</organism>
<dbReference type="Gene3D" id="3.90.79.10">
    <property type="entry name" value="Nucleoside Triphosphate Pyrophosphohydrolase"/>
    <property type="match status" value="1"/>
</dbReference>
<dbReference type="AlphaFoldDB" id="A0A5D0GDI5"/>
<gene>
    <name evidence="3" type="ORF">FVF61_06145</name>
</gene>
<keyword evidence="4" id="KW-1185">Reference proteome</keyword>